<name>A0ABV4CXA2_9BACT</name>
<feature type="domain" description="BACON" evidence="2">
    <location>
        <begin position="64"/>
        <end position="113"/>
    </location>
</feature>
<evidence type="ECO:0000313" key="3">
    <source>
        <dbReference type="EMBL" id="MEY8246029.1"/>
    </source>
</evidence>
<evidence type="ECO:0000313" key="4">
    <source>
        <dbReference type="Proteomes" id="UP001565200"/>
    </source>
</evidence>
<organism evidence="3 4">
    <name type="scientific">Heminiphilus faecis</name>
    <dbReference type="NCBI Taxonomy" id="2601703"/>
    <lineage>
        <taxon>Bacteria</taxon>
        <taxon>Pseudomonadati</taxon>
        <taxon>Bacteroidota</taxon>
        <taxon>Bacteroidia</taxon>
        <taxon>Bacteroidales</taxon>
        <taxon>Muribaculaceae</taxon>
        <taxon>Heminiphilus</taxon>
    </lineage>
</organism>
<comment type="caution">
    <text evidence="3">The sequence shown here is derived from an EMBL/GenBank/DDBJ whole genome shotgun (WGS) entry which is preliminary data.</text>
</comment>
<accession>A0ABV4CXA2</accession>
<dbReference type="RefSeq" id="WP_121699792.1">
    <property type="nucleotide sequence ID" value="NZ_JBCLPP010000030.1"/>
</dbReference>
<proteinExistence type="predicted"/>
<protein>
    <submittedName>
        <fullName evidence="3">BACON domain-containing carbohydrate-binding protein</fullName>
    </submittedName>
</protein>
<dbReference type="Pfam" id="PF13004">
    <property type="entry name" value="BACON"/>
    <property type="match status" value="2"/>
</dbReference>
<dbReference type="InterPro" id="IPR013783">
    <property type="entry name" value="Ig-like_fold"/>
</dbReference>
<dbReference type="InterPro" id="IPR024361">
    <property type="entry name" value="BACON"/>
</dbReference>
<evidence type="ECO:0000256" key="1">
    <source>
        <dbReference type="SAM" id="SignalP"/>
    </source>
</evidence>
<feature type="domain" description="BACON" evidence="2">
    <location>
        <begin position="146"/>
        <end position="195"/>
    </location>
</feature>
<evidence type="ECO:0000259" key="2">
    <source>
        <dbReference type="Pfam" id="PF13004"/>
    </source>
</evidence>
<gene>
    <name evidence="3" type="ORF">AAK873_10430</name>
</gene>
<dbReference type="PROSITE" id="PS51257">
    <property type="entry name" value="PROKAR_LIPOPROTEIN"/>
    <property type="match status" value="1"/>
</dbReference>
<keyword evidence="4" id="KW-1185">Reference proteome</keyword>
<sequence>MKKIFNILMIAIIAGVAFTACDDDDDKWVGDGTSTLSILSRETSFPAAASQGSIVVDTTDPVTVTSSDQGWVTTAVSGNTISVSVTENTSLDGRSSTLTIKAGSKTAEISVIQSGLIFDMGGVLNIGSGDDATTLTYPFKTNAPVTVTTDADWCTASIVDDALVVSMTENSTGHVRRCNIFYKVGTIEDRIPVAQCDFDKDIAGEWMFFFTDANGADKGYYVDIVKDGSNHYLQLNEKDLIPVVYNAVTGSISIKGGQFIRNFINGGKTYYLHTIIWDTIEGYLTWSKSAGMAAELTYSVLSDGTPVSVGFFEDDGMWGSYVSTAIRLELFTSKTTVDSSTRAKLVYLTMIEPYLLRIEPTAEAASAATPLTISAPSRNMASTLNMGRELQLRNAEKVVSVDATTARIVR</sequence>
<dbReference type="Proteomes" id="UP001565200">
    <property type="component" value="Unassembled WGS sequence"/>
</dbReference>
<dbReference type="EMBL" id="JBCLPP010000030">
    <property type="protein sequence ID" value="MEY8246029.1"/>
    <property type="molecule type" value="Genomic_DNA"/>
</dbReference>
<keyword evidence="1" id="KW-0732">Signal</keyword>
<reference evidence="3 4" key="1">
    <citation type="submission" date="2024-03" db="EMBL/GenBank/DDBJ databases">
        <title>Mouse gut bacterial collection (mGBC) of GemPharmatech.</title>
        <authorList>
            <person name="He Y."/>
            <person name="Dong L."/>
            <person name="Wu D."/>
            <person name="Gao X."/>
            <person name="Lin Z."/>
        </authorList>
    </citation>
    <scope>NUCLEOTIDE SEQUENCE [LARGE SCALE GENOMIC DNA]</scope>
    <source>
        <strain evidence="3 4">54-13</strain>
    </source>
</reference>
<dbReference type="Gene3D" id="2.60.40.10">
    <property type="entry name" value="Immunoglobulins"/>
    <property type="match status" value="1"/>
</dbReference>
<feature type="chain" id="PRO_5047379930" evidence="1">
    <location>
        <begin position="20"/>
        <end position="410"/>
    </location>
</feature>
<feature type="signal peptide" evidence="1">
    <location>
        <begin position="1"/>
        <end position="19"/>
    </location>
</feature>
<dbReference type="CDD" id="cd14948">
    <property type="entry name" value="BACON"/>
    <property type="match status" value="1"/>
</dbReference>